<gene>
    <name evidence="4" type="ORF">KSP39_PZI015559</name>
</gene>
<keyword evidence="5" id="KW-1185">Reference proteome</keyword>
<dbReference type="EMBL" id="JBBWWQ010000013">
    <property type="protein sequence ID" value="KAK8933902.1"/>
    <property type="molecule type" value="Genomic_DNA"/>
</dbReference>
<organism evidence="4 5">
    <name type="scientific">Platanthera zijinensis</name>
    <dbReference type="NCBI Taxonomy" id="2320716"/>
    <lineage>
        <taxon>Eukaryota</taxon>
        <taxon>Viridiplantae</taxon>
        <taxon>Streptophyta</taxon>
        <taxon>Embryophyta</taxon>
        <taxon>Tracheophyta</taxon>
        <taxon>Spermatophyta</taxon>
        <taxon>Magnoliopsida</taxon>
        <taxon>Liliopsida</taxon>
        <taxon>Asparagales</taxon>
        <taxon>Orchidaceae</taxon>
        <taxon>Orchidoideae</taxon>
        <taxon>Orchideae</taxon>
        <taxon>Orchidinae</taxon>
        <taxon>Platanthera</taxon>
    </lineage>
</organism>
<dbReference type="SUPFAM" id="SSF57756">
    <property type="entry name" value="Retrovirus zinc finger-like domains"/>
    <property type="match status" value="1"/>
</dbReference>
<reference evidence="4 5" key="1">
    <citation type="journal article" date="2022" name="Nat. Plants">
        <title>Genomes of leafy and leafless Platanthera orchids illuminate the evolution of mycoheterotrophy.</title>
        <authorList>
            <person name="Li M.H."/>
            <person name="Liu K.W."/>
            <person name="Li Z."/>
            <person name="Lu H.C."/>
            <person name="Ye Q.L."/>
            <person name="Zhang D."/>
            <person name="Wang J.Y."/>
            <person name="Li Y.F."/>
            <person name="Zhong Z.M."/>
            <person name="Liu X."/>
            <person name="Yu X."/>
            <person name="Liu D.K."/>
            <person name="Tu X.D."/>
            <person name="Liu B."/>
            <person name="Hao Y."/>
            <person name="Liao X.Y."/>
            <person name="Jiang Y.T."/>
            <person name="Sun W.H."/>
            <person name="Chen J."/>
            <person name="Chen Y.Q."/>
            <person name="Ai Y."/>
            <person name="Zhai J.W."/>
            <person name="Wu S.S."/>
            <person name="Zhou Z."/>
            <person name="Hsiao Y.Y."/>
            <person name="Wu W.L."/>
            <person name="Chen Y.Y."/>
            <person name="Lin Y.F."/>
            <person name="Hsu J.L."/>
            <person name="Li C.Y."/>
            <person name="Wang Z.W."/>
            <person name="Zhao X."/>
            <person name="Zhong W.Y."/>
            <person name="Ma X.K."/>
            <person name="Ma L."/>
            <person name="Huang J."/>
            <person name="Chen G.Z."/>
            <person name="Huang M.Z."/>
            <person name="Huang L."/>
            <person name="Peng D.H."/>
            <person name="Luo Y.B."/>
            <person name="Zou S.Q."/>
            <person name="Chen S.P."/>
            <person name="Lan S."/>
            <person name="Tsai W.C."/>
            <person name="Van de Peer Y."/>
            <person name="Liu Z.J."/>
        </authorList>
    </citation>
    <scope>NUCLEOTIDE SEQUENCE [LARGE SCALE GENOMIC DNA]</scope>
    <source>
        <strain evidence="4">Lor287</strain>
    </source>
</reference>
<dbReference type="InterPro" id="IPR001878">
    <property type="entry name" value="Znf_CCHC"/>
</dbReference>
<proteinExistence type="predicted"/>
<dbReference type="InterPro" id="IPR054722">
    <property type="entry name" value="PolX-like_BBD"/>
</dbReference>
<accession>A0AAP0G1U7</accession>
<dbReference type="AlphaFoldDB" id="A0AAP0G1U7"/>
<dbReference type="PANTHER" id="PTHR47481">
    <property type="match status" value="1"/>
</dbReference>
<protein>
    <recommendedName>
        <fullName evidence="3">CCHC-type domain-containing protein</fullName>
    </recommendedName>
</protein>
<dbReference type="GO" id="GO:0003676">
    <property type="term" value="F:nucleic acid binding"/>
    <property type="evidence" value="ECO:0007669"/>
    <property type="project" value="InterPro"/>
</dbReference>
<feature type="region of interest" description="Disordered" evidence="2">
    <location>
        <begin position="459"/>
        <end position="478"/>
    </location>
</feature>
<keyword evidence="1" id="KW-0479">Metal-binding</keyword>
<feature type="region of interest" description="Disordered" evidence="2">
    <location>
        <begin position="178"/>
        <end position="219"/>
    </location>
</feature>
<evidence type="ECO:0000256" key="2">
    <source>
        <dbReference type="SAM" id="MobiDB-lite"/>
    </source>
</evidence>
<feature type="compositionally biased region" description="Polar residues" evidence="2">
    <location>
        <begin position="359"/>
        <end position="369"/>
    </location>
</feature>
<dbReference type="Pfam" id="PF14223">
    <property type="entry name" value="Retrotran_gag_2"/>
    <property type="match status" value="1"/>
</dbReference>
<name>A0AAP0G1U7_9ASPA</name>
<evidence type="ECO:0000313" key="4">
    <source>
        <dbReference type="EMBL" id="KAK8933902.1"/>
    </source>
</evidence>
<dbReference type="PANTHER" id="PTHR47481:SF22">
    <property type="entry name" value="RETROTRANSPOSON GAG DOMAIN-CONTAINING PROTEIN"/>
    <property type="match status" value="1"/>
</dbReference>
<keyword evidence="1" id="KW-0863">Zinc-finger</keyword>
<dbReference type="Gene3D" id="4.10.60.10">
    <property type="entry name" value="Zinc finger, CCHC-type"/>
    <property type="match status" value="1"/>
</dbReference>
<dbReference type="InterPro" id="IPR036875">
    <property type="entry name" value="Znf_CCHC_sf"/>
</dbReference>
<dbReference type="GO" id="GO:0008270">
    <property type="term" value="F:zinc ion binding"/>
    <property type="evidence" value="ECO:0007669"/>
    <property type="project" value="UniProtKB-KW"/>
</dbReference>
<comment type="caution">
    <text evidence="4">The sequence shown here is derived from an EMBL/GenBank/DDBJ whole genome shotgun (WGS) entry which is preliminary data.</text>
</comment>
<evidence type="ECO:0000256" key="1">
    <source>
        <dbReference type="PROSITE-ProRule" id="PRU00047"/>
    </source>
</evidence>
<evidence type="ECO:0000259" key="3">
    <source>
        <dbReference type="PROSITE" id="PS50158"/>
    </source>
</evidence>
<evidence type="ECO:0000313" key="5">
    <source>
        <dbReference type="Proteomes" id="UP001418222"/>
    </source>
</evidence>
<dbReference type="Pfam" id="PF22936">
    <property type="entry name" value="Pol_BBD"/>
    <property type="match status" value="1"/>
</dbReference>
<dbReference type="Proteomes" id="UP001418222">
    <property type="component" value="Unassembled WGS sequence"/>
</dbReference>
<sequence>MAAKFEIPKYDGKIDFGLWQKRIKAVLVQQGLHKALLGKEKSGKKDDEWEELDLKAISTVQLCLADEVMYNVAEAETTADLWKKLEELYLSKSLTNKLYVKRQLYSLRMSEGNQLLEHMNVFNRLISQLRSMDVKVEEEDQALLLLSSLPKSFDHLVTTILYGKDTLKMEEVMTTLLSNEARSKSSPRADEGLFVRSNDPARGRSRGGGKEEDRSRFKSRGRNTKCHYCKEDGHWKNNCPKRKEQTHEPHQAAVASEDENDADVLHVSHNSETTDSWIMDTGCSYHMCPNIKWFSSFRQCEGGRVRMGNQSGCKISGVGSIRIRMFDGVVRTLTNVRRREEGQSVISGEPRHRKGSHLAQVSHQGSQGYSEEGGVAQERASGGSIPAAGKGEGSGGTRSRWLLRRAPGGDIGGTWSQASATGGGGGSAPAAAAAAGGGGYSPVQAAEAAVGGFDRRSRHTAAAGLGPGGKRRRAVVQR</sequence>
<feature type="region of interest" description="Disordered" evidence="2">
    <location>
        <begin position="237"/>
        <end position="260"/>
    </location>
</feature>
<keyword evidence="1" id="KW-0862">Zinc</keyword>
<feature type="region of interest" description="Disordered" evidence="2">
    <location>
        <begin position="338"/>
        <end position="442"/>
    </location>
</feature>
<feature type="compositionally biased region" description="Basic and acidic residues" evidence="2">
    <location>
        <begin position="181"/>
        <end position="193"/>
    </location>
</feature>
<dbReference type="PROSITE" id="PS50158">
    <property type="entry name" value="ZF_CCHC"/>
    <property type="match status" value="1"/>
</dbReference>
<feature type="domain" description="CCHC-type" evidence="3">
    <location>
        <begin position="225"/>
        <end position="241"/>
    </location>
</feature>
<feature type="compositionally biased region" description="Basic residues" evidence="2">
    <location>
        <begin position="469"/>
        <end position="478"/>
    </location>
</feature>
<feature type="compositionally biased region" description="Basic and acidic residues" evidence="2">
    <location>
        <begin position="237"/>
        <end position="250"/>
    </location>
</feature>